<dbReference type="Proteomes" id="UP000479692">
    <property type="component" value="Unassembled WGS sequence"/>
</dbReference>
<dbReference type="InterPro" id="IPR018114">
    <property type="entry name" value="TRYPSIN_HIS"/>
</dbReference>
<evidence type="ECO:0000256" key="1">
    <source>
        <dbReference type="SAM" id="SignalP"/>
    </source>
</evidence>
<dbReference type="PROSITE" id="PS00134">
    <property type="entry name" value="TRYPSIN_HIS"/>
    <property type="match status" value="1"/>
</dbReference>
<keyword evidence="3" id="KW-1185">Reference proteome</keyword>
<dbReference type="GO" id="GO:0004252">
    <property type="term" value="F:serine-type endopeptidase activity"/>
    <property type="evidence" value="ECO:0007669"/>
    <property type="project" value="InterPro"/>
</dbReference>
<feature type="signal peptide" evidence="1">
    <location>
        <begin position="1"/>
        <end position="17"/>
    </location>
</feature>
<dbReference type="InterPro" id="IPR043504">
    <property type="entry name" value="Peptidase_S1_PA_chymotrypsin"/>
</dbReference>
<protein>
    <recommendedName>
        <fullName evidence="4">Trypsin-like serine protease</fullName>
    </recommendedName>
</protein>
<dbReference type="RefSeq" id="WP_156640759.1">
    <property type="nucleotide sequence ID" value="NZ_WOXT01000001.1"/>
</dbReference>
<name>A0A7C9HLA6_9GAMM</name>
<comment type="caution">
    <text evidence="2">The sequence shown here is derived from an EMBL/GenBank/DDBJ whole genome shotgun (WGS) entry which is preliminary data.</text>
</comment>
<dbReference type="InterPro" id="IPR009003">
    <property type="entry name" value="Peptidase_S1_PA"/>
</dbReference>
<feature type="chain" id="PRO_5028877807" description="Trypsin-like serine protease" evidence="1">
    <location>
        <begin position="18"/>
        <end position="180"/>
    </location>
</feature>
<dbReference type="SUPFAM" id="SSF50494">
    <property type="entry name" value="Trypsin-like serine proteases"/>
    <property type="match status" value="1"/>
</dbReference>
<sequence>MRILLLALLAFVTGCSGCVSLPKEPDPHSFALRLEFENGLCSATAIGPDEIISAAHCFRDGGRLNKIGSQAARGYTVTPAGEDVVRVKFAAGVHFVAWAKKFGKAVQADRVRWYGNPLGAEDMLREGYVSGVVDGMVVIAAATCVGDSGSGIFNQRGELIAIVSRIPTPKCSVFVLAVPV</sequence>
<keyword evidence="1" id="KW-0732">Signal</keyword>
<dbReference type="Pfam" id="PF13365">
    <property type="entry name" value="Trypsin_2"/>
    <property type="match status" value="1"/>
</dbReference>
<dbReference type="AlphaFoldDB" id="A0A7C9HLA6"/>
<dbReference type="PROSITE" id="PS51257">
    <property type="entry name" value="PROKAR_LIPOPROTEIN"/>
    <property type="match status" value="1"/>
</dbReference>
<evidence type="ECO:0008006" key="4">
    <source>
        <dbReference type="Google" id="ProtNLM"/>
    </source>
</evidence>
<dbReference type="GO" id="GO:0006508">
    <property type="term" value="P:proteolysis"/>
    <property type="evidence" value="ECO:0007669"/>
    <property type="project" value="InterPro"/>
</dbReference>
<reference evidence="2 3" key="1">
    <citation type="submission" date="2019-12" db="EMBL/GenBank/DDBJ databases">
        <authorList>
            <person name="Xu J."/>
        </authorList>
    </citation>
    <scope>NUCLEOTIDE SEQUENCE [LARGE SCALE GENOMIC DNA]</scope>
    <source>
        <strain evidence="2 3">HX-5-24</strain>
    </source>
</reference>
<evidence type="ECO:0000313" key="3">
    <source>
        <dbReference type="Proteomes" id="UP000479692"/>
    </source>
</evidence>
<dbReference type="Gene3D" id="2.40.10.10">
    <property type="entry name" value="Trypsin-like serine proteases"/>
    <property type="match status" value="1"/>
</dbReference>
<dbReference type="EMBL" id="WOXT01000001">
    <property type="protein sequence ID" value="MUV13575.1"/>
    <property type="molecule type" value="Genomic_DNA"/>
</dbReference>
<evidence type="ECO:0000313" key="2">
    <source>
        <dbReference type="EMBL" id="MUV13575.1"/>
    </source>
</evidence>
<gene>
    <name evidence="2" type="ORF">GN331_05060</name>
</gene>
<organism evidence="2 3">
    <name type="scientific">Noviluteimonas gilva</name>
    <dbReference type="NCBI Taxonomy" id="2682097"/>
    <lineage>
        <taxon>Bacteria</taxon>
        <taxon>Pseudomonadati</taxon>
        <taxon>Pseudomonadota</taxon>
        <taxon>Gammaproteobacteria</taxon>
        <taxon>Lysobacterales</taxon>
        <taxon>Lysobacteraceae</taxon>
        <taxon>Noviluteimonas</taxon>
    </lineage>
</organism>
<accession>A0A7C9HLA6</accession>
<proteinExistence type="predicted"/>